<dbReference type="RefSeq" id="WP_110832582.1">
    <property type="nucleotide sequence ID" value="NZ_QKLU01000005.1"/>
</dbReference>
<dbReference type="OrthoDB" id="9766256at2"/>
<evidence type="ECO:0000313" key="2">
    <source>
        <dbReference type="Proteomes" id="UP000248198"/>
    </source>
</evidence>
<organism evidence="1 2">
    <name type="scientific">Pedobacter nutrimenti</name>
    <dbReference type="NCBI Taxonomy" id="1241337"/>
    <lineage>
        <taxon>Bacteria</taxon>
        <taxon>Pseudomonadati</taxon>
        <taxon>Bacteroidota</taxon>
        <taxon>Sphingobacteriia</taxon>
        <taxon>Sphingobacteriales</taxon>
        <taxon>Sphingobacteriaceae</taxon>
        <taxon>Pedobacter</taxon>
    </lineage>
</organism>
<protein>
    <submittedName>
        <fullName evidence="1">SusD-like starch-binding protein associating with outer membrane</fullName>
    </submittedName>
</protein>
<evidence type="ECO:0000313" key="1">
    <source>
        <dbReference type="EMBL" id="PYF72808.1"/>
    </source>
</evidence>
<keyword evidence="2" id="KW-1185">Reference proteome</keyword>
<reference evidence="1 2" key="1">
    <citation type="submission" date="2018-06" db="EMBL/GenBank/DDBJ databases">
        <title>Genomic Encyclopedia of Archaeal and Bacterial Type Strains, Phase II (KMG-II): from individual species to whole genera.</title>
        <authorList>
            <person name="Goeker M."/>
        </authorList>
    </citation>
    <scope>NUCLEOTIDE SEQUENCE [LARGE SCALE GENOMIC DNA]</scope>
    <source>
        <strain evidence="1 2">DSM 27372</strain>
    </source>
</reference>
<comment type="caution">
    <text evidence="1">The sequence shown here is derived from an EMBL/GenBank/DDBJ whole genome shotgun (WGS) entry which is preliminary data.</text>
</comment>
<gene>
    <name evidence="1" type="ORF">B0O44_105179</name>
</gene>
<dbReference type="EMBL" id="QKLU01000005">
    <property type="protein sequence ID" value="PYF72808.1"/>
    <property type="molecule type" value="Genomic_DNA"/>
</dbReference>
<dbReference type="Gene3D" id="1.25.40.390">
    <property type="match status" value="1"/>
</dbReference>
<proteinExistence type="predicted"/>
<dbReference type="SUPFAM" id="SSF48452">
    <property type="entry name" value="TPR-like"/>
    <property type="match status" value="1"/>
</dbReference>
<dbReference type="PROSITE" id="PS51257">
    <property type="entry name" value="PROKAR_LIPOPROTEIN"/>
    <property type="match status" value="1"/>
</dbReference>
<name>A0A318UQ14_9SPHI</name>
<accession>A0A318UQ14</accession>
<sequence length="531" mass="58719">MKPFLTLLFFACIWSGCTKSQLDKINTDPTKSTSDQYDPNNLLSTAQFNYANIGYYQLLYQSTMMQVLASTYNYYNNGDKYINAANFTDYQGRIFDQGFTQSSTIRQMQRLALQKSTDAYSNLISIGDIMVVLILHRVTDMYGDIPYLQANQAQIGVKYPVYDMQKVVYDAMFNDLDNAIKQLDATKPKATADLIYGGDVVKWKKFGYSLMLRMAMRLTKIDAATAQKWAEKASAGGTLENIGDNAIVPTDASNYNSQNGTSLALRTLSDYREVRWSKTFIDGLRNTGDPRLGVIAEVSQPGLANNINENLAGDRDPALQTGLPNGYDLLGGATDIRNSPGYPGGSGTGADVAPLGKYSRPVTSVYLKLGGPNFVMTYAETEFLLAEAKERGWNISGTAAQHYAKGLSAALQTMSQLDSQAAISPSVITDYVNGHPLDESTPEKAFEMINTQYWLLTGSTFNFIENWFNWKRSGYPALVPVNYPGNVTGGTIPRRMIYLSTEILNNPDNYKAAVARLPGGDVLTSRVWWDK</sequence>
<dbReference type="InterPro" id="IPR041662">
    <property type="entry name" value="SusD-like_2"/>
</dbReference>
<dbReference type="Proteomes" id="UP000248198">
    <property type="component" value="Unassembled WGS sequence"/>
</dbReference>
<dbReference type="InterPro" id="IPR011990">
    <property type="entry name" value="TPR-like_helical_dom_sf"/>
</dbReference>
<dbReference type="Pfam" id="PF12771">
    <property type="entry name" value="SusD-like_2"/>
    <property type="match status" value="1"/>
</dbReference>
<dbReference type="AlphaFoldDB" id="A0A318UQ14"/>